<dbReference type="InterPro" id="IPR029071">
    <property type="entry name" value="Ubiquitin-like_domsf"/>
</dbReference>
<dbReference type="SUPFAM" id="SSF47031">
    <property type="entry name" value="Second domain of FERM"/>
    <property type="match status" value="1"/>
</dbReference>
<dbReference type="PANTHER" id="PTHR45858">
    <property type="entry name" value="FERM DOMAIN CONTAINING PROTEIN"/>
    <property type="match status" value="1"/>
</dbReference>
<dbReference type="Pfam" id="PF00169">
    <property type="entry name" value="PH"/>
    <property type="match status" value="2"/>
</dbReference>
<dbReference type="Pfam" id="PF00373">
    <property type="entry name" value="FERM_M"/>
    <property type="match status" value="1"/>
</dbReference>
<feature type="region of interest" description="Disordered" evidence="3">
    <location>
        <begin position="479"/>
        <end position="498"/>
    </location>
</feature>
<dbReference type="Pfam" id="PF00621">
    <property type="entry name" value="RhoGEF"/>
    <property type="match status" value="1"/>
</dbReference>
<dbReference type="Proteomes" id="UP000515163">
    <property type="component" value="Unplaced"/>
</dbReference>
<dbReference type="PRINTS" id="PR00935">
    <property type="entry name" value="BAND41"/>
</dbReference>
<feature type="compositionally biased region" description="Pro residues" evidence="3">
    <location>
        <begin position="561"/>
        <end position="574"/>
    </location>
</feature>
<evidence type="ECO:0000259" key="5">
    <source>
        <dbReference type="PROSITE" id="PS50010"/>
    </source>
</evidence>
<dbReference type="Gene3D" id="1.20.900.10">
    <property type="entry name" value="Dbl homology (DH) domain"/>
    <property type="match status" value="1"/>
</dbReference>
<dbReference type="GO" id="GO:0008092">
    <property type="term" value="F:cytoskeletal protein binding"/>
    <property type="evidence" value="ECO:0007669"/>
    <property type="project" value="InterPro"/>
</dbReference>
<evidence type="ECO:0000256" key="2">
    <source>
        <dbReference type="ARBA" id="ARBA00022737"/>
    </source>
</evidence>
<dbReference type="InterPro" id="IPR019748">
    <property type="entry name" value="FERM_central"/>
</dbReference>
<gene>
    <name evidence="8" type="primary">LOC116291639</name>
</gene>
<dbReference type="InterPro" id="IPR035963">
    <property type="entry name" value="FERM_2"/>
</dbReference>
<dbReference type="InterPro" id="IPR000299">
    <property type="entry name" value="FERM_domain"/>
</dbReference>
<dbReference type="GeneID" id="116291639"/>
<dbReference type="PROSITE" id="PS00660">
    <property type="entry name" value="FERM_1"/>
    <property type="match status" value="1"/>
</dbReference>
<feature type="domain" description="PH" evidence="4">
    <location>
        <begin position="1148"/>
        <end position="1245"/>
    </location>
</feature>
<dbReference type="OrthoDB" id="6019435at2759"/>
<dbReference type="InterPro" id="IPR014352">
    <property type="entry name" value="FERM/acyl-CoA-bd_prot_sf"/>
</dbReference>
<evidence type="ECO:0000313" key="7">
    <source>
        <dbReference type="Proteomes" id="UP000515163"/>
    </source>
</evidence>
<dbReference type="FunFam" id="2.30.29.30:FF:000002">
    <property type="entry name" value="Band 4.1-like protein 5 isoform 1"/>
    <property type="match status" value="1"/>
</dbReference>
<dbReference type="FunFam" id="2.30.29.30:FF:000046">
    <property type="entry name" value="FERM, RhoGEF and pleckstrin domain-containing protein 1"/>
    <property type="match status" value="1"/>
</dbReference>
<feature type="compositionally biased region" description="Basic and acidic residues" evidence="3">
    <location>
        <begin position="542"/>
        <end position="555"/>
    </location>
</feature>
<dbReference type="InterPro" id="IPR011993">
    <property type="entry name" value="PH-like_dom_sf"/>
</dbReference>
<keyword evidence="2" id="KW-0677">Repeat</keyword>
<feature type="region of interest" description="Disordered" evidence="3">
    <location>
        <begin position="302"/>
        <end position="321"/>
    </location>
</feature>
<dbReference type="InterPro" id="IPR014847">
    <property type="entry name" value="FA"/>
</dbReference>
<dbReference type="InterPro" id="IPR018980">
    <property type="entry name" value="FERM_PH-like_C"/>
</dbReference>
<dbReference type="FunCoup" id="A0A6P8HFU6">
    <property type="interactions" value="1354"/>
</dbReference>
<feature type="compositionally biased region" description="Basic and acidic residues" evidence="3">
    <location>
        <begin position="636"/>
        <end position="647"/>
    </location>
</feature>
<feature type="region of interest" description="Disordered" evidence="3">
    <location>
        <begin position="1092"/>
        <end position="1122"/>
    </location>
</feature>
<dbReference type="GO" id="GO:0005085">
    <property type="term" value="F:guanyl-nucleotide exchange factor activity"/>
    <property type="evidence" value="ECO:0007669"/>
    <property type="project" value="UniProtKB-KW"/>
</dbReference>
<dbReference type="InterPro" id="IPR000219">
    <property type="entry name" value="DH_dom"/>
</dbReference>
<dbReference type="SMART" id="SM00233">
    <property type="entry name" value="PH"/>
    <property type="match status" value="2"/>
</dbReference>
<dbReference type="FunFam" id="3.10.20.90:FF:000040">
    <property type="entry name" value="FERM, RhoGEF and pleckstrin domain-containing protein"/>
    <property type="match status" value="1"/>
</dbReference>
<dbReference type="CDD" id="cd00160">
    <property type="entry name" value="RhoGEF"/>
    <property type="match status" value="1"/>
</dbReference>
<dbReference type="InParanoid" id="A0A6P8HFU6"/>
<dbReference type="SUPFAM" id="SSF50729">
    <property type="entry name" value="PH domain-like"/>
    <property type="match status" value="3"/>
</dbReference>
<feature type="domain" description="FERM" evidence="6">
    <location>
        <begin position="23"/>
        <end position="305"/>
    </location>
</feature>
<keyword evidence="7" id="KW-1185">Reference proteome</keyword>
<evidence type="ECO:0000313" key="8">
    <source>
        <dbReference type="RefSeq" id="XP_031554686.1"/>
    </source>
</evidence>
<dbReference type="SUPFAM" id="SSF54236">
    <property type="entry name" value="Ubiquitin-like"/>
    <property type="match status" value="1"/>
</dbReference>
<feature type="domain" description="PH" evidence="4">
    <location>
        <begin position="909"/>
        <end position="1006"/>
    </location>
</feature>
<dbReference type="PRINTS" id="PR00661">
    <property type="entry name" value="ERMFAMILY"/>
</dbReference>
<dbReference type="InterPro" id="IPR019749">
    <property type="entry name" value="Band_41_domain"/>
</dbReference>
<dbReference type="SMART" id="SM01196">
    <property type="entry name" value="FERM_C"/>
    <property type="match status" value="1"/>
</dbReference>
<dbReference type="KEGG" id="aten:116291639"/>
<feature type="region of interest" description="Disordered" evidence="3">
    <location>
        <begin position="348"/>
        <end position="470"/>
    </location>
</feature>
<dbReference type="InterPro" id="IPR035899">
    <property type="entry name" value="DBL_dom_sf"/>
</dbReference>
<organism evidence="7 8">
    <name type="scientific">Actinia tenebrosa</name>
    <name type="common">Australian red waratah sea anemone</name>
    <dbReference type="NCBI Taxonomy" id="6105"/>
    <lineage>
        <taxon>Eukaryota</taxon>
        <taxon>Metazoa</taxon>
        <taxon>Cnidaria</taxon>
        <taxon>Anthozoa</taxon>
        <taxon>Hexacorallia</taxon>
        <taxon>Actiniaria</taxon>
        <taxon>Actiniidae</taxon>
        <taxon>Actinia</taxon>
    </lineage>
</organism>
<dbReference type="RefSeq" id="XP_031554686.1">
    <property type="nucleotide sequence ID" value="XM_031698826.1"/>
</dbReference>
<feature type="compositionally biased region" description="Basic and acidic residues" evidence="3">
    <location>
        <begin position="389"/>
        <end position="398"/>
    </location>
</feature>
<accession>A0A6P8HFU6</accession>
<dbReference type="Pfam" id="PF09380">
    <property type="entry name" value="FERM_C"/>
    <property type="match status" value="1"/>
</dbReference>
<dbReference type="SMART" id="SM00325">
    <property type="entry name" value="RhoGEF"/>
    <property type="match status" value="1"/>
</dbReference>
<feature type="region of interest" description="Disordered" evidence="3">
    <location>
        <begin position="623"/>
        <end position="647"/>
    </location>
</feature>
<evidence type="ECO:0000256" key="3">
    <source>
        <dbReference type="SAM" id="MobiDB-lite"/>
    </source>
</evidence>
<name>A0A6P8HFU6_ACTTE</name>
<keyword evidence="1" id="KW-0344">Guanine-nucleotide releasing factor</keyword>
<dbReference type="InterPro" id="IPR041788">
    <property type="entry name" value="FARP1/FARP2/FRMD7_FERM_C"/>
</dbReference>
<dbReference type="SMART" id="SM01195">
    <property type="entry name" value="FA"/>
    <property type="match status" value="1"/>
</dbReference>
<sequence length="1261" mass="144492">MARRSYEVNEEGSGGQRRGRRKAAIKVCMLDDSVVKFDVESKEKGDVLYKQVYEYLNLEECEYFGLHYYDKTDNLFWLDQQKPINKQIHDMSKVLLRFSVKFYAPDPSMLQEEYTRYMFALQVKRDLLSGRLKCSESTAALLASYIVQGELGDFDSLTCRPGYLAEFQFFPEQNVDSEAKIAEFHKQHKGFSPSDCDYNLLDVARRLEMYGIILYPARDKDNVELDLAAANMGILVFQSGAKINTLSWAKIRKLSFKRKRFLIKLHPEIFGHYKDVVEFQMGSRDACKSFWKVAISTHAFFRQSQSQSPPKHRPKVFSRGSSYRFSGRTQKQIIESTMENSRQQLAFNRTQSLKTPNRNNTPRTSQSTAKPYGGFGDAETRVVESAPVRPDEDQHTTDTPELQIEGLPLENGMDAMEEESDHEELHEPGSVIKVQSAENPDEDIPLKDLDHEPDMMRDESSVSSVSQQDLEWQEEVISELPPQNEIQHMAPNEDRNRDIILPPGAIEIECKPQPRPPTPIEVDGVESPPPPFPNEEVEDEEIASKEFRPVELARDEQEEFPTPPMETLPSPPPELLRDSPDPDRMDEEPNNMPVVQTNGYHEQKSHEPLQITCTSVVKVQNGEVSQHGKGSSGSRHSTDDDAEQRDGHDNVFEEQVSPMFRSDTEASPPASPILVTALKSEQTLSKSGSGAAYTIAKELLNTERTYVKDLEVITISFREVVSPPGVLPDSSKNLLFSTIDPIYDFHCTFLAELEERMALWDERIAENAKPPIFGDLMLSNMKQIKRYVAHLKRHDQVMLNLETATKKNKQFDSIYKEFETQKVCYLPLNAFLVKPSQRLLHYKFLLERLLKFCPSTNPDYKDLQAALVELGNAVRETDETMKKLENVQKLIELQRDLIGVEGLVQQGRDFIREGCLQRIARKGPQPRMFFLFSDLLLYTCKGVTVTNQFRVQGQIPLHTVKVEDVGPDLHGLYPFTITYSNKHMVVAAQSEEEKYKWLEDLNSVVRHAKEMATCSQCMYNRAHHMFKSPDGRNTKYFCEECYILVDEDEPIMDVLSGQTGTYLEHNKNLYNGDNQNGDNRYKILPLPTPVTIHRSSSGDDGSDDEATSTSPVSSLDRRHAHSNTMSTRRVCWHRNTSISMSEHALSVRNHMSGDLLRKFKTGNRWQKLWVVFTNFCLFFYKTHQDDFPLASLPLIGYLVDLPAPADQIDKGLVFKLQYKSHVYFFRADNEYSFHRWMEVISSATQSSTRSRIFSRMESNDP</sequence>
<reference evidence="8" key="1">
    <citation type="submission" date="2025-08" db="UniProtKB">
        <authorList>
            <consortium name="RefSeq"/>
        </authorList>
    </citation>
    <scope>IDENTIFICATION</scope>
    <source>
        <tissue evidence="8">Tentacle</tissue>
    </source>
</reference>
<dbReference type="InterPro" id="IPR051835">
    <property type="entry name" value="RAC1-GEF"/>
</dbReference>
<dbReference type="SUPFAM" id="SSF48065">
    <property type="entry name" value="DBL homology domain (DH-domain)"/>
    <property type="match status" value="1"/>
</dbReference>
<proteinExistence type="predicted"/>
<dbReference type="CDD" id="cd14473">
    <property type="entry name" value="FERM_B-lobe"/>
    <property type="match status" value="1"/>
</dbReference>
<evidence type="ECO:0000259" key="4">
    <source>
        <dbReference type="PROSITE" id="PS50003"/>
    </source>
</evidence>
<dbReference type="InterPro" id="IPR001849">
    <property type="entry name" value="PH_domain"/>
</dbReference>
<dbReference type="PROSITE" id="PS50010">
    <property type="entry name" value="DH_2"/>
    <property type="match status" value="1"/>
</dbReference>
<evidence type="ECO:0000259" key="6">
    <source>
        <dbReference type="PROSITE" id="PS50057"/>
    </source>
</evidence>
<dbReference type="CDD" id="cd13235">
    <property type="entry name" value="PH2_FARP1-like"/>
    <property type="match status" value="1"/>
</dbReference>
<dbReference type="SMART" id="SM00295">
    <property type="entry name" value="B41"/>
    <property type="match status" value="1"/>
</dbReference>
<dbReference type="Pfam" id="PF09379">
    <property type="entry name" value="FERM_N"/>
    <property type="match status" value="1"/>
</dbReference>
<dbReference type="InterPro" id="IPR000798">
    <property type="entry name" value="Ez/rad/moesin-like"/>
</dbReference>
<dbReference type="CDD" id="cd13193">
    <property type="entry name" value="FERM_C_FARP1-like"/>
    <property type="match status" value="1"/>
</dbReference>
<dbReference type="PROSITE" id="PS50003">
    <property type="entry name" value="PH_DOMAIN"/>
    <property type="match status" value="2"/>
</dbReference>
<protein>
    <submittedName>
        <fullName evidence="8">FERM, ARHGEF and pleckstrin domain-containing protein 1-like</fullName>
    </submittedName>
</protein>
<feature type="compositionally biased region" description="Polar residues" evidence="3">
    <location>
        <begin position="348"/>
        <end position="369"/>
    </location>
</feature>
<dbReference type="InterPro" id="IPR018979">
    <property type="entry name" value="FERM_N"/>
</dbReference>
<dbReference type="Gene3D" id="2.30.29.30">
    <property type="entry name" value="Pleckstrin-homology domain (PH domain)/Phosphotyrosine-binding domain (PTB)"/>
    <property type="match status" value="3"/>
</dbReference>
<dbReference type="PANTHER" id="PTHR45858:SF5">
    <property type="entry name" value="MOESIN_EZRIN_RADIXIN HOMOLOG 1"/>
    <property type="match status" value="1"/>
</dbReference>
<feature type="domain" description="DH" evidence="5">
    <location>
        <begin position="691"/>
        <end position="880"/>
    </location>
</feature>
<dbReference type="InterPro" id="IPR019747">
    <property type="entry name" value="FERM_CS"/>
</dbReference>
<dbReference type="Gene3D" id="3.10.20.90">
    <property type="entry name" value="Phosphatidylinositol 3-kinase Catalytic Subunit, Chain A, domain 1"/>
    <property type="match status" value="1"/>
</dbReference>
<dbReference type="Gene3D" id="1.20.80.10">
    <property type="match status" value="1"/>
</dbReference>
<dbReference type="CDD" id="cd01220">
    <property type="entry name" value="PH1_FARP1-like"/>
    <property type="match status" value="1"/>
</dbReference>
<dbReference type="AlphaFoldDB" id="A0A6P8HFU6"/>
<dbReference type="Pfam" id="PF08736">
    <property type="entry name" value="FA"/>
    <property type="match status" value="1"/>
</dbReference>
<feature type="region of interest" description="Disordered" evidence="3">
    <location>
        <begin position="508"/>
        <end position="596"/>
    </location>
</feature>
<feature type="compositionally biased region" description="Polar residues" evidence="3">
    <location>
        <begin position="623"/>
        <end position="635"/>
    </location>
</feature>
<evidence type="ECO:0000256" key="1">
    <source>
        <dbReference type="ARBA" id="ARBA00022658"/>
    </source>
</evidence>
<dbReference type="PROSITE" id="PS50057">
    <property type="entry name" value="FERM_3"/>
    <property type="match status" value="1"/>
</dbReference>
<dbReference type="FunFam" id="1.20.80.10:FF:000005">
    <property type="entry name" value="FERM, RhoGEF and pleckstrin domain-containing protein 1"/>
    <property type="match status" value="1"/>
</dbReference>
<feature type="compositionally biased region" description="Basic and acidic residues" evidence="3">
    <location>
        <begin position="444"/>
        <end position="460"/>
    </location>
</feature>